<evidence type="ECO:0000256" key="2">
    <source>
        <dbReference type="ARBA" id="ARBA00023015"/>
    </source>
</evidence>
<protein>
    <submittedName>
        <fullName evidence="6">LysR family transcriptional regulator</fullName>
    </submittedName>
</protein>
<evidence type="ECO:0000313" key="6">
    <source>
        <dbReference type="EMBL" id="TAA21914.1"/>
    </source>
</evidence>
<comment type="caution">
    <text evidence="6">The sequence shown here is derived from an EMBL/GenBank/DDBJ whole genome shotgun (WGS) entry which is preliminary data.</text>
</comment>
<proteinExistence type="inferred from homology"/>
<gene>
    <name evidence="6" type="ORF">EA660_16295</name>
</gene>
<keyword evidence="3" id="KW-0238">DNA-binding</keyword>
<evidence type="ECO:0000259" key="5">
    <source>
        <dbReference type="PROSITE" id="PS50931"/>
    </source>
</evidence>
<dbReference type="Proteomes" id="UP000292627">
    <property type="component" value="Unassembled WGS sequence"/>
</dbReference>
<feature type="domain" description="HTH lysR-type" evidence="5">
    <location>
        <begin position="10"/>
        <end position="60"/>
    </location>
</feature>
<evidence type="ECO:0000256" key="1">
    <source>
        <dbReference type="ARBA" id="ARBA00009437"/>
    </source>
</evidence>
<dbReference type="RefSeq" id="WP_130552517.1">
    <property type="nucleotide sequence ID" value="NZ_SHMC01000007.1"/>
</dbReference>
<dbReference type="GO" id="GO:0003677">
    <property type="term" value="F:DNA binding"/>
    <property type="evidence" value="ECO:0007669"/>
    <property type="project" value="UniProtKB-KW"/>
</dbReference>
<dbReference type="EMBL" id="SHMC01000007">
    <property type="protein sequence ID" value="TAA21914.1"/>
    <property type="molecule type" value="Genomic_DNA"/>
</dbReference>
<dbReference type="PROSITE" id="PS50931">
    <property type="entry name" value="HTH_LYSR"/>
    <property type="match status" value="1"/>
</dbReference>
<dbReference type="InterPro" id="IPR005119">
    <property type="entry name" value="LysR_subst-bd"/>
</dbReference>
<dbReference type="AlphaFoldDB" id="A0A4Q8L613"/>
<dbReference type="Pfam" id="PF00126">
    <property type="entry name" value="HTH_1"/>
    <property type="match status" value="1"/>
</dbReference>
<dbReference type="PANTHER" id="PTHR30419">
    <property type="entry name" value="HTH-TYPE TRANSCRIPTIONAL REGULATOR YBHD"/>
    <property type="match status" value="1"/>
</dbReference>
<evidence type="ECO:0000313" key="7">
    <source>
        <dbReference type="Proteomes" id="UP000292627"/>
    </source>
</evidence>
<dbReference type="Gene3D" id="3.40.190.290">
    <property type="match status" value="1"/>
</dbReference>
<accession>A0A4Q8L613</accession>
<dbReference type="InterPro" id="IPR036390">
    <property type="entry name" value="WH_DNA-bd_sf"/>
</dbReference>
<name>A0A4Q8L613_9GAMM</name>
<keyword evidence="4" id="KW-0804">Transcription</keyword>
<dbReference type="Pfam" id="PF03466">
    <property type="entry name" value="LysR_substrate"/>
    <property type="match status" value="1"/>
</dbReference>
<dbReference type="Gene3D" id="1.10.10.10">
    <property type="entry name" value="Winged helix-like DNA-binding domain superfamily/Winged helix DNA-binding domain"/>
    <property type="match status" value="1"/>
</dbReference>
<comment type="similarity">
    <text evidence="1">Belongs to the LysR transcriptional regulatory family.</text>
</comment>
<dbReference type="InterPro" id="IPR036388">
    <property type="entry name" value="WH-like_DNA-bd_sf"/>
</dbReference>
<reference evidence="6 7" key="1">
    <citation type="submission" date="2019-02" db="EMBL/GenBank/DDBJ databases">
        <title>WGS of Pseudoxanthomonas species novum from clinical isolates.</title>
        <authorList>
            <person name="Bernier A.-M."/>
            <person name="Bernard K."/>
            <person name="Vachon A."/>
        </authorList>
    </citation>
    <scope>NUCLEOTIDE SEQUENCE [LARGE SCALE GENOMIC DNA]</scope>
    <source>
        <strain evidence="6 7">NML171200</strain>
    </source>
</reference>
<dbReference type="PANTHER" id="PTHR30419:SF8">
    <property type="entry name" value="NITROGEN ASSIMILATION TRANSCRIPTIONAL ACTIVATOR-RELATED"/>
    <property type="match status" value="1"/>
</dbReference>
<organism evidence="6 7">
    <name type="scientific">Pseudoxanthomonas winnipegensis</name>
    <dbReference type="NCBI Taxonomy" id="2480810"/>
    <lineage>
        <taxon>Bacteria</taxon>
        <taxon>Pseudomonadati</taxon>
        <taxon>Pseudomonadota</taxon>
        <taxon>Gammaproteobacteria</taxon>
        <taxon>Lysobacterales</taxon>
        <taxon>Lysobacteraceae</taxon>
        <taxon>Pseudoxanthomonas</taxon>
    </lineage>
</organism>
<dbReference type="SUPFAM" id="SSF53850">
    <property type="entry name" value="Periplasmic binding protein-like II"/>
    <property type="match status" value="1"/>
</dbReference>
<sequence length="320" mass="34926">MLPFSRFASYFIELAAQGNLRKAAEVLHVSPSAIHRQIQGAEQQLETELFERLPTGMKLTAAGELLLGDLKRWRKEHTRTLERVGDLRGLRRGHVSIALIDALSEGFVPQLLAELTREYPGFSFDLRVMGNRVASELVAAAEVDFGVLLDPVEHGNLEVRTAIDIPVGAVLPPGHALADEKSLAMSRLLDERLLVPAAPLVIEERTRSLYVRHGVDPRRVTTCNDTRLIRSLIRDGGGVGVLSLIDVAADLERGTLAFVPLHGWQARPLQLAVCTAPRRQPSRAAQLVLARVVSAVQGLPARLVGRPQKGAKRKSASSST</sequence>
<dbReference type="SUPFAM" id="SSF46785">
    <property type="entry name" value="Winged helix' DNA-binding domain"/>
    <property type="match status" value="1"/>
</dbReference>
<evidence type="ECO:0000256" key="4">
    <source>
        <dbReference type="ARBA" id="ARBA00023163"/>
    </source>
</evidence>
<keyword evidence="2" id="KW-0805">Transcription regulation</keyword>
<evidence type="ECO:0000256" key="3">
    <source>
        <dbReference type="ARBA" id="ARBA00023125"/>
    </source>
</evidence>
<dbReference type="GO" id="GO:0003700">
    <property type="term" value="F:DNA-binding transcription factor activity"/>
    <property type="evidence" value="ECO:0007669"/>
    <property type="project" value="InterPro"/>
</dbReference>
<dbReference type="OrthoDB" id="8839922at2"/>
<dbReference type="InterPro" id="IPR050950">
    <property type="entry name" value="HTH-type_LysR_regulators"/>
</dbReference>
<dbReference type="InterPro" id="IPR000847">
    <property type="entry name" value="LysR_HTH_N"/>
</dbReference>
<dbReference type="GO" id="GO:0005829">
    <property type="term" value="C:cytosol"/>
    <property type="evidence" value="ECO:0007669"/>
    <property type="project" value="TreeGrafter"/>
</dbReference>